<accession>A0A2R6RQS2</accession>
<keyword evidence="10" id="KW-1185">Reference proteome</keyword>
<dbReference type="FunCoup" id="A0A2R6RQS2">
    <property type="interactions" value="143"/>
</dbReference>
<dbReference type="AlphaFoldDB" id="A0A2R6RQS2"/>
<dbReference type="GO" id="GO:0006890">
    <property type="term" value="P:retrograde vesicle-mediated transport, Golgi to endoplasmic reticulum"/>
    <property type="evidence" value="ECO:0007669"/>
    <property type="project" value="InterPro"/>
</dbReference>
<dbReference type="PROSITE" id="PS50859">
    <property type="entry name" value="LONGIN"/>
    <property type="match status" value="1"/>
</dbReference>
<keyword evidence="7" id="KW-1133">Transmembrane helix</keyword>
<dbReference type="SMART" id="SM01270">
    <property type="entry name" value="Longin"/>
    <property type="match status" value="1"/>
</dbReference>
<evidence type="ECO:0000256" key="3">
    <source>
        <dbReference type="ARBA" id="ARBA00008025"/>
    </source>
</evidence>
<evidence type="ECO:0000313" key="9">
    <source>
        <dbReference type="EMBL" id="PSS32388.1"/>
    </source>
</evidence>
<dbReference type="GO" id="GO:0005484">
    <property type="term" value="F:SNAP receptor activity"/>
    <property type="evidence" value="ECO:0007669"/>
    <property type="project" value="InterPro"/>
</dbReference>
<dbReference type="InParanoid" id="A0A2R6RQS2"/>
<evidence type="ECO:0000259" key="8">
    <source>
        <dbReference type="PROSITE" id="PS50859"/>
    </source>
</evidence>
<evidence type="ECO:0000256" key="4">
    <source>
        <dbReference type="ARBA" id="ARBA00022927"/>
    </source>
</evidence>
<proteinExistence type="inferred from homology"/>
<sequence>MKMTIVGRVRDGLPLAQGLRYVNEEDDYFSNYRAKAEFILKEISRSGPLAPSKMTIRVDHHCFNFMVENGVCFITLCDSSYPRKLAFHYLQDLLNEFQKFDTSLINKVTKPYSFVKFDGIIGNVRRQYTDTRTQSNLSKLNANCRQDLDIVAQDMSTIVERRRRLDMLEKAMAPPKTVSPIWCSPLLEKVALKWTPIGIIIIVAVVLIWSRLILTESFTIMTL</sequence>
<dbReference type="OrthoDB" id="1719357at2759"/>
<dbReference type="Gene3D" id="3.30.450.50">
    <property type="entry name" value="Longin domain"/>
    <property type="match status" value="1"/>
</dbReference>
<evidence type="ECO:0000256" key="7">
    <source>
        <dbReference type="SAM" id="Phobius"/>
    </source>
</evidence>
<dbReference type="InterPro" id="IPR011012">
    <property type="entry name" value="Longin-like_dom_sf"/>
</dbReference>
<dbReference type="Proteomes" id="UP000241394">
    <property type="component" value="Chromosome LG3"/>
</dbReference>
<keyword evidence="7" id="KW-0812">Transmembrane</keyword>
<evidence type="ECO:0000256" key="6">
    <source>
        <dbReference type="ARBA" id="ARBA00023136"/>
    </source>
</evidence>
<dbReference type="STRING" id="1590841.A0A2R6RQS2"/>
<evidence type="ECO:0000256" key="1">
    <source>
        <dbReference type="ARBA" id="ARBA00004163"/>
    </source>
</evidence>
<comment type="caution">
    <text evidence="9">The sequence shown here is derived from an EMBL/GenBank/DDBJ whole genome shotgun (WGS) entry which is preliminary data.</text>
</comment>
<dbReference type="PANTHER" id="PTHR45837">
    <property type="entry name" value="VESICLE-TRAFFICKING PROTEIN SEC22B"/>
    <property type="match status" value="1"/>
</dbReference>
<keyword evidence="4" id="KW-0813">Transport</keyword>
<keyword evidence="4" id="KW-0653">Protein transport</keyword>
<keyword evidence="6 7" id="KW-0472">Membrane</keyword>
<dbReference type="GO" id="GO:0005789">
    <property type="term" value="C:endoplasmic reticulum membrane"/>
    <property type="evidence" value="ECO:0007669"/>
    <property type="project" value="UniProtKB-SubCell"/>
</dbReference>
<dbReference type="GO" id="GO:0015031">
    <property type="term" value="P:protein transport"/>
    <property type="evidence" value="ECO:0007669"/>
    <property type="project" value="UniProtKB-KW"/>
</dbReference>
<evidence type="ECO:0000256" key="2">
    <source>
        <dbReference type="ARBA" id="ARBA00004394"/>
    </source>
</evidence>
<dbReference type="GO" id="GO:0000139">
    <property type="term" value="C:Golgi membrane"/>
    <property type="evidence" value="ECO:0007669"/>
    <property type="project" value="UniProtKB-SubCell"/>
</dbReference>
<keyword evidence="5" id="KW-0175">Coiled coil</keyword>
<dbReference type="InterPro" id="IPR010908">
    <property type="entry name" value="Longin_dom"/>
</dbReference>
<protein>
    <submittedName>
        <fullName evidence="9">Vesicle transport protein</fullName>
    </submittedName>
</protein>
<dbReference type="OMA" id="CYIILCE"/>
<dbReference type="SUPFAM" id="SSF64356">
    <property type="entry name" value="SNARE-like"/>
    <property type="match status" value="1"/>
</dbReference>
<feature type="domain" description="Longin" evidence="8">
    <location>
        <begin position="5"/>
        <end position="121"/>
    </location>
</feature>
<dbReference type="EMBL" id="NKQK01000003">
    <property type="protein sequence ID" value="PSS32388.1"/>
    <property type="molecule type" value="Genomic_DNA"/>
</dbReference>
<name>A0A2R6RQS2_ACTCC</name>
<organism evidence="9 10">
    <name type="scientific">Actinidia chinensis var. chinensis</name>
    <name type="common">Chinese soft-hair kiwi</name>
    <dbReference type="NCBI Taxonomy" id="1590841"/>
    <lineage>
        <taxon>Eukaryota</taxon>
        <taxon>Viridiplantae</taxon>
        <taxon>Streptophyta</taxon>
        <taxon>Embryophyta</taxon>
        <taxon>Tracheophyta</taxon>
        <taxon>Spermatophyta</taxon>
        <taxon>Magnoliopsida</taxon>
        <taxon>eudicotyledons</taxon>
        <taxon>Gunneridae</taxon>
        <taxon>Pentapetalae</taxon>
        <taxon>asterids</taxon>
        <taxon>Ericales</taxon>
        <taxon>Actinidiaceae</taxon>
        <taxon>Actinidia</taxon>
    </lineage>
</organism>
<comment type="subcellular location">
    <subcellularLocation>
        <location evidence="1">Endoplasmic reticulum membrane</location>
        <topology evidence="1">Single-pass type IV membrane protein</topology>
    </subcellularLocation>
    <subcellularLocation>
        <location evidence="2">Golgi apparatus membrane</location>
    </subcellularLocation>
</comment>
<reference evidence="10" key="2">
    <citation type="journal article" date="2018" name="BMC Genomics">
        <title>A manually annotated Actinidia chinensis var. chinensis (kiwifruit) genome highlights the challenges associated with draft genomes and gene prediction in plants.</title>
        <authorList>
            <person name="Pilkington S.M."/>
            <person name="Crowhurst R."/>
            <person name="Hilario E."/>
            <person name="Nardozza S."/>
            <person name="Fraser L."/>
            <person name="Peng Y."/>
            <person name="Gunaseelan K."/>
            <person name="Simpson R."/>
            <person name="Tahir J."/>
            <person name="Deroles S.C."/>
            <person name="Templeton K."/>
            <person name="Luo Z."/>
            <person name="Davy M."/>
            <person name="Cheng C."/>
            <person name="McNeilage M."/>
            <person name="Scaglione D."/>
            <person name="Liu Y."/>
            <person name="Zhang Q."/>
            <person name="Datson P."/>
            <person name="De Silva N."/>
            <person name="Gardiner S.E."/>
            <person name="Bassett H."/>
            <person name="Chagne D."/>
            <person name="McCallum J."/>
            <person name="Dzierzon H."/>
            <person name="Deng C."/>
            <person name="Wang Y.Y."/>
            <person name="Barron L."/>
            <person name="Manako K."/>
            <person name="Bowen J."/>
            <person name="Foster T.M."/>
            <person name="Erridge Z.A."/>
            <person name="Tiffin H."/>
            <person name="Waite C.N."/>
            <person name="Davies K.M."/>
            <person name="Grierson E.P."/>
            <person name="Laing W.A."/>
            <person name="Kirk R."/>
            <person name="Chen X."/>
            <person name="Wood M."/>
            <person name="Montefiori M."/>
            <person name="Brummell D.A."/>
            <person name="Schwinn K.E."/>
            <person name="Catanach A."/>
            <person name="Fullerton C."/>
            <person name="Li D."/>
            <person name="Meiyalaghan S."/>
            <person name="Nieuwenhuizen N."/>
            <person name="Read N."/>
            <person name="Prakash R."/>
            <person name="Hunter D."/>
            <person name="Zhang H."/>
            <person name="McKenzie M."/>
            <person name="Knabel M."/>
            <person name="Harris A."/>
            <person name="Allan A.C."/>
            <person name="Gleave A."/>
            <person name="Chen A."/>
            <person name="Janssen B.J."/>
            <person name="Plunkett B."/>
            <person name="Ampomah-Dwamena C."/>
            <person name="Voogd C."/>
            <person name="Leif D."/>
            <person name="Lafferty D."/>
            <person name="Souleyre E.J.F."/>
            <person name="Varkonyi-Gasic E."/>
            <person name="Gambi F."/>
            <person name="Hanley J."/>
            <person name="Yao J.L."/>
            <person name="Cheung J."/>
            <person name="David K.M."/>
            <person name="Warren B."/>
            <person name="Marsh K."/>
            <person name="Snowden K.C."/>
            <person name="Lin-Wang K."/>
            <person name="Brian L."/>
            <person name="Martinez-Sanchez M."/>
            <person name="Wang M."/>
            <person name="Ileperuma N."/>
            <person name="Macnee N."/>
            <person name="Campin R."/>
            <person name="McAtee P."/>
            <person name="Drummond R.S.M."/>
            <person name="Espley R.V."/>
            <person name="Ireland H.S."/>
            <person name="Wu R."/>
            <person name="Atkinson R.G."/>
            <person name="Karunairetnam S."/>
            <person name="Bulley S."/>
            <person name="Chunkath S."/>
            <person name="Hanley Z."/>
            <person name="Storey R."/>
            <person name="Thrimawithana A.H."/>
            <person name="Thomson S."/>
            <person name="David C."/>
            <person name="Testolin R."/>
            <person name="Huang H."/>
            <person name="Hellens R.P."/>
            <person name="Schaffer R.J."/>
        </authorList>
    </citation>
    <scope>NUCLEOTIDE SEQUENCE [LARGE SCALE GENOMIC DNA]</scope>
    <source>
        <strain evidence="10">cv. Red5</strain>
    </source>
</reference>
<dbReference type="GO" id="GO:0006888">
    <property type="term" value="P:endoplasmic reticulum to Golgi vesicle-mediated transport"/>
    <property type="evidence" value="ECO:0007669"/>
    <property type="project" value="InterPro"/>
</dbReference>
<evidence type="ECO:0000313" key="10">
    <source>
        <dbReference type="Proteomes" id="UP000241394"/>
    </source>
</evidence>
<dbReference type="CDD" id="cd14824">
    <property type="entry name" value="Longin"/>
    <property type="match status" value="1"/>
</dbReference>
<dbReference type="Pfam" id="PF13774">
    <property type="entry name" value="Longin"/>
    <property type="match status" value="1"/>
</dbReference>
<dbReference type="InterPro" id="IPR044565">
    <property type="entry name" value="Sec22"/>
</dbReference>
<comment type="similarity">
    <text evidence="3">Belongs to the synaptobrevin family.</text>
</comment>
<dbReference type="Gramene" id="PSS32388">
    <property type="protein sequence ID" value="PSS32388"/>
    <property type="gene ID" value="CEY00_Acc02687"/>
</dbReference>
<reference evidence="9 10" key="1">
    <citation type="submission" date="2017-07" db="EMBL/GenBank/DDBJ databases">
        <title>An improved, manually edited Actinidia chinensis var. chinensis (kiwifruit) genome highlights the challenges associated with draft genomes and gene prediction in plants.</title>
        <authorList>
            <person name="Pilkington S."/>
            <person name="Crowhurst R."/>
            <person name="Hilario E."/>
            <person name="Nardozza S."/>
            <person name="Fraser L."/>
            <person name="Peng Y."/>
            <person name="Gunaseelan K."/>
            <person name="Simpson R."/>
            <person name="Tahir J."/>
            <person name="Deroles S."/>
            <person name="Templeton K."/>
            <person name="Luo Z."/>
            <person name="Davy M."/>
            <person name="Cheng C."/>
            <person name="Mcneilage M."/>
            <person name="Scaglione D."/>
            <person name="Liu Y."/>
            <person name="Zhang Q."/>
            <person name="Datson P."/>
            <person name="De Silva N."/>
            <person name="Gardiner S."/>
            <person name="Bassett H."/>
            <person name="Chagne D."/>
            <person name="Mccallum J."/>
            <person name="Dzierzon H."/>
            <person name="Deng C."/>
            <person name="Wang Y.-Y."/>
            <person name="Barron N."/>
            <person name="Manako K."/>
            <person name="Bowen J."/>
            <person name="Foster T."/>
            <person name="Erridge Z."/>
            <person name="Tiffin H."/>
            <person name="Waite C."/>
            <person name="Davies K."/>
            <person name="Grierson E."/>
            <person name="Laing W."/>
            <person name="Kirk R."/>
            <person name="Chen X."/>
            <person name="Wood M."/>
            <person name="Montefiori M."/>
            <person name="Brummell D."/>
            <person name="Schwinn K."/>
            <person name="Catanach A."/>
            <person name="Fullerton C."/>
            <person name="Li D."/>
            <person name="Meiyalaghan S."/>
            <person name="Nieuwenhuizen N."/>
            <person name="Read N."/>
            <person name="Prakash R."/>
            <person name="Hunter D."/>
            <person name="Zhang H."/>
            <person name="Mckenzie M."/>
            <person name="Knabel M."/>
            <person name="Harris A."/>
            <person name="Allan A."/>
            <person name="Chen A."/>
            <person name="Janssen B."/>
            <person name="Plunkett B."/>
            <person name="Dwamena C."/>
            <person name="Voogd C."/>
            <person name="Leif D."/>
            <person name="Lafferty D."/>
            <person name="Souleyre E."/>
            <person name="Varkonyi-Gasic E."/>
            <person name="Gambi F."/>
            <person name="Hanley J."/>
            <person name="Yao J.-L."/>
            <person name="Cheung J."/>
            <person name="David K."/>
            <person name="Warren B."/>
            <person name="Marsh K."/>
            <person name="Snowden K."/>
            <person name="Lin-Wang K."/>
            <person name="Brian L."/>
            <person name="Martinez-Sanchez M."/>
            <person name="Wang M."/>
            <person name="Ileperuma N."/>
            <person name="Macnee N."/>
            <person name="Campin R."/>
            <person name="Mcatee P."/>
            <person name="Drummond R."/>
            <person name="Espley R."/>
            <person name="Ireland H."/>
            <person name="Wu R."/>
            <person name="Atkinson R."/>
            <person name="Karunairetnam S."/>
            <person name="Bulley S."/>
            <person name="Chunkath S."/>
            <person name="Hanley Z."/>
            <person name="Storey R."/>
            <person name="Thrimawithana A."/>
            <person name="Thomson S."/>
            <person name="David C."/>
            <person name="Testolin R."/>
        </authorList>
    </citation>
    <scope>NUCLEOTIDE SEQUENCE [LARGE SCALE GENOMIC DNA]</scope>
    <source>
        <strain evidence="10">cv. Red5</strain>
        <tissue evidence="9">Young leaf</tissue>
    </source>
</reference>
<gene>
    <name evidence="9" type="ORF">CEY00_Acc02687</name>
</gene>
<evidence type="ECO:0000256" key="5">
    <source>
        <dbReference type="ARBA" id="ARBA00023054"/>
    </source>
</evidence>
<feature type="transmembrane region" description="Helical" evidence="7">
    <location>
        <begin position="194"/>
        <end position="214"/>
    </location>
</feature>